<reference evidence="2" key="1">
    <citation type="journal article" date="2021" name="Nat. Commun.">
        <title>Genetic determinants of endophytism in the Arabidopsis root mycobiome.</title>
        <authorList>
            <person name="Mesny F."/>
            <person name="Miyauchi S."/>
            <person name="Thiergart T."/>
            <person name="Pickel B."/>
            <person name="Atanasova L."/>
            <person name="Karlsson M."/>
            <person name="Huettel B."/>
            <person name="Barry K.W."/>
            <person name="Haridas S."/>
            <person name="Chen C."/>
            <person name="Bauer D."/>
            <person name="Andreopoulos W."/>
            <person name="Pangilinan J."/>
            <person name="LaButti K."/>
            <person name="Riley R."/>
            <person name="Lipzen A."/>
            <person name="Clum A."/>
            <person name="Drula E."/>
            <person name="Henrissat B."/>
            <person name="Kohler A."/>
            <person name="Grigoriev I.V."/>
            <person name="Martin F.M."/>
            <person name="Hacquard S."/>
        </authorList>
    </citation>
    <scope>NUCLEOTIDE SEQUENCE</scope>
    <source>
        <strain evidence="2">MPI-CAGE-AT-0016</strain>
    </source>
</reference>
<comment type="caution">
    <text evidence="2">The sequence shown here is derived from an EMBL/GenBank/DDBJ whole genome shotgun (WGS) entry which is preliminary data.</text>
</comment>
<accession>A0A8K0TIJ5</accession>
<dbReference type="AlphaFoldDB" id="A0A8K0TIJ5"/>
<evidence type="ECO:0000313" key="3">
    <source>
        <dbReference type="Proteomes" id="UP000813385"/>
    </source>
</evidence>
<gene>
    <name evidence="2" type="ORF">B0T11DRAFT_113159</name>
</gene>
<dbReference type="Proteomes" id="UP000813385">
    <property type="component" value="Unassembled WGS sequence"/>
</dbReference>
<dbReference type="EMBL" id="JAGPXD010000004">
    <property type="protein sequence ID" value="KAH7359205.1"/>
    <property type="molecule type" value="Genomic_DNA"/>
</dbReference>
<name>A0A8K0TIJ5_9PEZI</name>
<feature type="region of interest" description="Disordered" evidence="1">
    <location>
        <begin position="98"/>
        <end position="137"/>
    </location>
</feature>
<protein>
    <submittedName>
        <fullName evidence="2">Uncharacterized protein</fullName>
    </submittedName>
</protein>
<organism evidence="2 3">
    <name type="scientific">Plectosphaerella cucumerina</name>
    <dbReference type="NCBI Taxonomy" id="40658"/>
    <lineage>
        <taxon>Eukaryota</taxon>
        <taxon>Fungi</taxon>
        <taxon>Dikarya</taxon>
        <taxon>Ascomycota</taxon>
        <taxon>Pezizomycotina</taxon>
        <taxon>Sordariomycetes</taxon>
        <taxon>Hypocreomycetidae</taxon>
        <taxon>Glomerellales</taxon>
        <taxon>Plectosphaerellaceae</taxon>
        <taxon>Plectosphaerella</taxon>
    </lineage>
</organism>
<feature type="compositionally biased region" description="Low complexity" evidence="1">
    <location>
        <begin position="114"/>
        <end position="127"/>
    </location>
</feature>
<evidence type="ECO:0000313" key="2">
    <source>
        <dbReference type="EMBL" id="KAH7359205.1"/>
    </source>
</evidence>
<sequence length="137" mass="14714">MAASVARCGRLRLDVLSVLAAFGGPFANAHITGGKQSVWLGPGARRYISLAAGIPSSIWASSVSEDLHRQVHLQTSQVSSFHIPFFFIFTRQHAQRRVHQVSQDRAPAQEGPPSSSAQRTSSSALASRPRCQPPASP</sequence>
<keyword evidence="3" id="KW-1185">Reference proteome</keyword>
<evidence type="ECO:0000256" key="1">
    <source>
        <dbReference type="SAM" id="MobiDB-lite"/>
    </source>
</evidence>
<proteinExistence type="predicted"/>